<feature type="transmembrane region" description="Helical" evidence="1">
    <location>
        <begin position="54"/>
        <end position="74"/>
    </location>
</feature>
<feature type="transmembrane region" description="Helical" evidence="1">
    <location>
        <begin position="126"/>
        <end position="147"/>
    </location>
</feature>
<name>A0A6B2K3G0_9RHOB</name>
<proteinExistence type="predicted"/>
<accession>A0A6B2K3G0</accession>
<feature type="transmembrane region" description="Helical" evidence="1">
    <location>
        <begin position="28"/>
        <end position="48"/>
    </location>
</feature>
<dbReference type="AlphaFoldDB" id="A0A6B2K3G0"/>
<keyword evidence="1" id="KW-1133">Transmembrane helix</keyword>
<dbReference type="InterPro" id="IPR049713">
    <property type="entry name" value="Pr6Pr-like"/>
</dbReference>
<gene>
    <name evidence="2" type="ORF">GZA08_15280</name>
</gene>
<evidence type="ECO:0000313" key="2">
    <source>
        <dbReference type="EMBL" id="NDV02332.1"/>
    </source>
</evidence>
<dbReference type="NCBIfam" id="NF038065">
    <property type="entry name" value="Pr6Pr"/>
    <property type="match status" value="1"/>
</dbReference>
<evidence type="ECO:0000313" key="3">
    <source>
        <dbReference type="Proteomes" id="UP000474757"/>
    </source>
</evidence>
<organism evidence="2 3">
    <name type="scientific">Pseudoroseicyclus tamaricis</name>
    <dbReference type="NCBI Taxonomy" id="2705421"/>
    <lineage>
        <taxon>Bacteria</taxon>
        <taxon>Pseudomonadati</taxon>
        <taxon>Pseudomonadota</taxon>
        <taxon>Alphaproteobacteria</taxon>
        <taxon>Rhodobacterales</taxon>
        <taxon>Paracoccaceae</taxon>
        <taxon>Pseudoroseicyclus</taxon>
    </lineage>
</organism>
<reference evidence="2 3" key="1">
    <citation type="submission" date="2020-02" db="EMBL/GenBank/DDBJ databases">
        <title>Pseudoroseicyclus tamarix, sp. nov., isolated from offshore sediment of a Tamarix chinensis forest.</title>
        <authorList>
            <person name="Gai Y."/>
        </authorList>
    </citation>
    <scope>NUCLEOTIDE SEQUENCE [LARGE SCALE GENOMIC DNA]</scope>
    <source>
        <strain evidence="2 3">CLL3-39</strain>
    </source>
</reference>
<evidence type="ECO:0000256" key="1">
    <source>
        <dbReference type="SAM" id="Phobius"/>
    </source>
</evidence>
<protein>
    <submittedName>
        <fullName evidence="2">Uncharacterized protein</fullName>
    </submittedName>
</protein>
<sequence length="160" mass="17241">MTNWLVTASFLWMAATGCGLGRLWPAGLVLWTAILGLVFFTLLGGGAATEGIGWWIARGHHAVIPVAVALWWLGFAPKTGLAWRAALVWLGWPALYVAIAMVWGFASGFWPYGFINAPELGWAGSIRNIVVFFVAFWLGGLVLVALAKGLGRWERDGAVG</sequence>
<keyword evidence="1" id="KW-0812">Transmembrane</keyword>
<feature type="transmembrane region" description="Helical" evidence="1">
    <location>
        <begin position="86"/>
        <end position="106"/>
    </location>
</feature>
<keyword evidence="3" id="KW-1185">Reference proteome</keyword>
<dbReference type="EMBL" id="JAAGAB010000003">
    <property type="protein sequence ID" value="NDV02332.1"/>
    <property type="molecule type" value="Genomic_DNA"/>
</dbReference>
<comment type="caution">
    <text evidence="2">The sequence shown here is derived from an EMBL/GenBank/DDBJ whole genome shotgun (WGS) entry which is preliminary data.</text>
</comment>
<dbReference type="Proteomes" id="UP000474757">
    <property type="component" value="Unassembled WGS sequence"/>
</dbReference>
<dbReference type="RefSeq" id="WP_163895159.1">
    <property type="nucleotide sequence ID" value="NZ_JAAFYS010000003.1"/>
</dbReference>
<keyword evidence="1" id="KW-0472">Membrane</keyword>